<dbReference type="SMART" id="SM00182">
    <property type="entry name" value="CULLIN"/>
    <property type="match status" value="1"/>
</dbReference>
<name>A0ABM4CW46_HYDVU</name>
<dbReference type="InterPro" id="IPR019559">
    <property type="entry name" value="Cullin_neddylation_domain"/>
</dbReference>
<evidence type="ECO:0000313" key="6">
    <source>
        <dbReference type="Proteomes" id="UP001652625"/>
    </source>
</evidence>
<dbReference type="Pfam" id="PF00888">
    <property type="entry name" value="Cullin"/>
    <property type="match status" value="2"/>
</dbReference>
<evidence type="ECO:0000313" key="7">
    <source>
        <dbReference type="RefSeq" id="XP_065666165.1"/>
    </source>
</evidence>
<dbReference type="InterPro" id="IPR016159">
    <property type="entry name" value="Cullin_repeat-like_dom_sf"/>
</dbReference>
<dbReference type="Gene3D" id="1.20.1310.10">
    <property type="entry name" value="Cullin Repeats"/>
    <property type="match status" value="3"/>
</dbReference>
<dbReference type="InterPro" id="IPR036317">
    <property type="entry name" value="Cullin_homology_sf"/>
</dbReference>
<reference evidence="7" key="1">
    <citation type="submission" date="2025-08" db="UniProtKB">
        <authorList>
            <consortium name="RefSeq"/>
        </authorList>
    </citation>
    <scope>IDENTIFICATION</scope>
</reference>
<proteinExistence type="inferred from homology"/>
<dbReference type="InterPro" id="IPR036390">
    <property type="entry name" value="WH_DNA-bd_sf"/>
</dbReference>
<keyword evidence="2" id="KW-0832">Ubl conjugation</keyword>
<evidence type="ECO:0000256" key="2">
    <source>
        <dbReference type="ARBA" id="ARBA00022843"/>
    </source>
</evidence>
<dbReference type="SMART" id="SM00884">
    <property type="entry name" value="Cullin_Nedd8"/>
    <property type="match status" value="1"/>
</dbReference>
<dbReference type="GeneID" id="136087399"/>
<dbReference type="PROSITE" id="PS01256">
    <property type="entry name" value="CULLIN_1"/>
    <property type="match status" value="1"/>
</dbReference>
<organism evidence="6 7">
    <name type="scientific">Hydra vulgaris</name>
    <name type="common">Hydra</name>
    <name type="synonym">Hydra attenuata</name>
    <dbReference type="NCBI Taxonomy" id="6087"/>
    <lineage>
        <taxon>Eukaryota</taxon>
        <taxon>Metazoa</taxon>
        <taxon>Cnidaria</taxon>
        <taxon>Hydrozoa</taxon>
        <taxon>Hydroidolina</taxon>
        <taxon>Anthoathecata</taxon>
        <taxon>Aplanulata</taxon>
        <taxon>Hydridae</taxon>
        <taxon>Hydra</taxon>
    </lineage>
</organism>
<evidence type="ECO:0000256" key="4">
    <source>
        <dbReference type="RuleBase" id="RU003829"/>
    </source>
</evidence>
<dbReference type="SUPFAM" id="SSF74788">
    <property type="entry name" value="Cullin repeat-like"/>
    <property type="match status" value="1"/>
</dbReference>
<dbReference type="Pfam" id="PF26557">
    <property type="entry name" value="Cullin_AB"/>
    <property type="match status" value="1"/>
</dbReference>
<dbReference type="InterPro" id="IPR016158">
    <property type="entry name" value="Cullin_homology"/>
</dbReference>
<dbReference type="InterPro" id="IPR036388">
    <property type="entry name" value="WH-like_DNA-bd_sf"/>
</dbReference>
<dbReference type="InterPro" id="IPR016157">
    <property type="entry name" value="Cullin_CS"/>
</dbReference>
<dbReference type="Pfam" id="PF10557">
    <property type="entry name" value="Cullin_Nedd8"/>
    <property type="match status" value="1"/>
</dbReference>
<keyword evidence="6" id="KW-1185">Reference proteome</keyword>
<evidence type="ECO:0000256" key="1">
    <source>
        <dbReference type="ARBA" id="ARBA00006019"/>
    </source>
</evidence>
<dbReference type="Gene3D" id="1.10.10.10">
    <property type="entry name" value="Winged helix-like DNA-binding domain superfamily/Winged helix DNA-binding domain"/>
    <property type="match status" value="2"/>
</dbReference>
<dbReference type="SUPFAM" id="SSF46785">
    <property type="entry name" value="Winged helix' DNA-binding domain"/>
    <property type="match status" value="1"/>
</dbReference>
<evidence type="ECO:0000259" key="5">
    <source>
        <dbReference type="PROSITE" id="PS50069"/>
    </source>
</evidence>
<dbReference type="PROSITE" id="PS50069">
    <property type="entry name" value="CULLIN_2"/>
    <property type="match status" value="1"/>
</dbReference>
<accession>A0ABM4CW46</accession>
<dbReference type="SUPFAM" id="SSF75632">
    <property type="entry name" value="Cullin homology domain"/>
    <property type="match status" value="1"/>
</dbReference>
<evidence type="ECO:0000256" key="3">
    <source>
        <dbReference type="PROSITE-ProRule" id="PRU00330"/>
    </source>
</evidence>
<dbReference type="InterPro" id="IPR059120">
    <property type="entry name" value="Cullin-like_AB"/>
</dbReference>
<protein>
    <submittedName>
        <fullName evidence="7">Cullin-1-like isoform X6</fullName>
    </submittedName>
</protein>
<dbReference type="Proteomes" id="UP001652625">
    <property type="component" value="Chromosome 11"/>
</dbReference>
<feature type="domain" description="Cullin family profile" evidence="5">
    <location>
        <begin position="332"/>
        <end position="557"/>
    </location>
</feature>
<comment type="similarity">
    <text evidence="1 3 4">Belongs to the cullin family.</text>
</comment>
<gene>
    <name evidence="7" type="primary">LOC136087399</name>
</gene>
<dbReference type="InterPro" id="IPR045093">
    <property type="entry name" value="Cullin"/>
</dbReference>
<dbReference type="RefSeq" id="XP_065666165.1">
    <property type="nucleotide sequence ID" value="XM_065810093.1"/>
</dbReference>
<dbReference type="Gene3D" id="4.10.1030.10">
    <property type="entry name" value="Ring Box Chain A, domain 5"/>
    <property type="match status" value="1"/>
</dbReference>
<dbReference type="PANTHER" id="PTHR11932">
    <property type="entry name" value="CULLIN"/>
    <property type="match status" value="1"/>
</dbReference>
<dbReference type="InterPro" id="IPR001373">
    <property type="entry name" value="Cullin_N"/>
</dbReference>
<sequence length="685" mass="79040">MAGIYHSSRGGVRGGQISLNGKTLKMIKIKKNMSLSGSSRPKATNLEQIWDDLKEGIQQIYLKQNMPKPRYMQLYVHVYNYCTNVQNPSSSNKIPKKKKTNSGGAQLVGSELYKRLKDFLNNYLINLLRSGADFMGESVLTFYTQQWEGYKFSSKVLHGVCAYFNRHWIRRECGEGRKDVYEIYNLALVTWRDVLFKGLHTRVTYAVLELIRRERNGDIINTSLISDVIDSYDLGRMYNLVSRVPDGLVTLKQLLEQHIHTQGLNAIEKCGEAAINDPKMYVTTILGVHRKYYALVVSAFSNDNGFVAALDKACRKFVNANSVTKAAGNSSKSSELLARYCDLLLKNSAKNPEEAELEDILNCIMIILKYVEDKDVFQKFYSKMLAKCLVQQNSAFNDAEATVISKLTEMCGYEYTIKLQRMFQDMNVSKDLNDKFKRHVSSQENVDFSIQVLSSGAWPFQQSPIFTLPSELERCLLRFTTFYNAQYSGRKLLWLYQLSKGELVTNCFKNRYTLQASTHQMAVLLMYNSEDSYTVEQLQEHTQINMDILQQVLSILIKVRLLISNPTIVENFPLTSVIHLYKEYKNKKLCVNINVPMKTEQKMEQQQTHKYIEEDRKLLVQACIVRIMKMRKVMKHQNLLTEVLIQLSARFKPEIPVIKKCIDILIEKEYLERVEGEKDTYSYLA</sequence>